<dbReference type="SUPFAM" id="SSF47384">
    <property type="entry name" value="Homodimeric domain of signal transducing histidine kinase"/>
    <property type="match status" value="1"/>
</dbReference>
<comment type="catalytic activity">
    <reaction evidence="1">
        <text>ATP + protein L-histidine = ADP + protein N-phospho-L-histidine.</text>
        <dbReference type="EC" id="2.7.13.3"/>
    </reaction>
</comment>
<dbReference type="InterPro" id="IPR050398">
    <property type="entry name" value="HssS/ArlS-like"/>
</dbReference>
<evidence type="ECO:0000313" key="17">
    <source>
        <dbReference type="EMBL" id="SUA69824.1"/>
    </source>
</evidence>
<dbReference type="GO" id="GO:0005886">
    <property type="term" value="C:plasma membrane"/>
    <property type="evidence" value="ECO:0007669"/>
    <property type="project" value="UniProtKB-SubCell"/>
</dbReference>
<keyword evidence="6 17" id="KW-0808">Transferase</keyword>
<dbReference type="EC" id="2.7.13.3" evidence="3"/>
<dbReference type="GO" id="GO:0005524">
    <property type="term" value="F:ATP binding"/>
    <property type="evidence" value="ECO:0007669"/>
    <property type="project" value="UniProtKB-KW"/>
</dbReference>
<dbReference type="SMART" id="SM00388">
    <property type="entry name" value="HisKA"/>
    <property type="match status" value="1"/>
</dbReference>
<dbReference type="EMBL" id="UGSC01000001">
    <property type="protein sequence ID" value="SUA69824.1"/>
    <property type="molecule type" value="Genomic_DNA"/>
</dbReference>
<keyword evidence="13 14" id="KW-0472">Membrane</keyword>
<dbReference type="GO" id="GO:0000155">
    <property type="term" value="F:phosphorelay sensor kinase activity"/>
    <property type="evidence" value="ECO:0007669"/>
    <property type="project" value="InterPro"/>
</dbReference>
<evidence type="ECO:0000256" key="13">
    <source>
        <dbReference type="ARBA" id="ARBA00023136"/>
    </source>
</evidence>
<keyword evidence="9" id="KW-0418">Kinase</keyword>
<dbReference type="PROSITE" id="PS50885">
    <property type="entry name" value="HAMP"/>
    <property type="match status" value="1"/>
</dbReference>
<keyword evidence="4" id="KW-1003">Cell membrane</keyword>
<dbReference type="InterPro" id="IPR008358">
    <property type="entry name" value="Sig_transdc_His_kin/Pase_MprB"/>
</dbReference>
<evidence type="ECO:0000313" key="18">
    <source>
        <dbReference type="Proteomes" id="UP000254400"/>
    </source>
</evidence>
<keyword evidence="5" id="KW-0597">Phosphoprotein</keyword>
<feature type="transmembrane region" description="Helical" evidence="14">
    <location>
        <begin position="163"/>
        <end position="184"/>
    </location>
</feature>
<dbReference type="Pfam" id="PF02518">
    <property type="entry name" value="HATPase_c"/>
    <property type="match status" value="1"/>
</dbReference>
<dbReference type="InterPro" id="IPR003661">
    <property type="entry name" value="HisK_dim/P_dom"/>
</dbReference>
<dbReference type="CDD" id="cd00082">
    <property type="entry name" value="HisKA"/>
    <property type="match status" value="1"/>
</dbReference>
<comment type="subcellular location">
    <subcellularLocation>
        <location evidence="2">Cell membrane</location>
        <topology evidence="2">Multi-pass membrane protein</topology>
    </subcellularLocation>
</comment>
<dbReference type="SMART" id="SM00387">
    <property type="entry name" value="HATPase_c"/>
    <property type="match status" value="1"/>
</dbReference>
<evidence type="ECO:0000256" key="6">
    <source>
        <dbReference type="ARBA" id="ARBA00022679"/>
    </source>
</evidence>
<protein>
    <recommendedName>
        <fullName evidence="3">histidine kinase</fullName>
        <ecNumber evidence="3">2.7.13.3</ecNumber>
    </recommendedName>
</protein>
<dbReference type="Gene3D" id="6.10.340.10">
    <property type="match status" value="1"/>
</dbReference>
<feature type="transmembrane region" description="Helical" evidence="14">
    <location>
        <begin position="25"/>
        <end position="51"/>
    </location>
</feature>
<sequence length="468" mass="52353">MGDRVPMEVAKVQQARKITKLRTIFLGYLVMFCIGTIALALFLVLIFYVLMSCGTILPANYAENQVWEDKAIIEAGKTLQPDSRQKLYRYALFTSKGRHIEGNLPEKQAQAAWSVTQQSNTAYQFPYNYVKVSHNNKVTVMRYSVSAQFEHPILRQYLPNAELSFFAVFCIAFLGGGALLASSFGRKLTRKMSGLQQATKQIQAQDLDFSIQLSGVMEIDQVLHSMDKMKETLKTSLQKQWNLEKSRREQISALAHDVKTPLTIVRGNVELLSETDQSEEQKNYTDYIAESTRQMEQYIKTLIEISKAETVATLQAETIDTDYYLTKVKDQVKALAAVKKTSVAFAAYNLPKTLYADPVLLERAIMNVASNAVDQAPENSEIRLTVESVEECMRFSIVDEGPGFSPEGLKQAAEQFYMGDSSRRLSGHYGMGLYITKSIVNLHGGQLIIANSTQTGGGQVSIEIPSVH</sequence>
<proteinExistence type="predicted"/>
<name>A0A378XYA4_PAEPO</name>
<dbReference type="SUPFAM" id="SSF55874">
    <property type="entry name" value="ATPase domain of HSP90 chaperone/DNA topoisomerase II/histidine kinase"/>
    <property type="match status" value="1"/>
</dbReference>
<keyword evidence="12" id="KW-0902">Two-component regulatory system</keyword>
<dbReference type="Proteomes" id="UP000254400">
    <property type="component" value="Unassembled WGS sequence"/>
</dbReference>
<evidence type="ECO:0000256" key="2">
    <source>
        <dbReference type="ARBA" id="ARBA00004651"/>
    </source>
</evidence>
<keyword evidence="17" id="KW-0675">Receptor</keyword>
<dbReference type="InterPro" id="IPR036097">
    <property type="entry name" value="HisK_dim/P_sf"/>
</dbReference>
<evidence type="ECO:0000256" key="10">
    <source>
        <dbReference type="ARBA" id="ARBA00022840"/>
    </source>
</evidence>
<evidence type="ECO:0000256" key="7">
    <source>
        <dbReference type="ARBA" id="ARBA00022692"/>
    </source>
</evidence>
<evidence type="ECO:0000256" key="11">
    <source>
        <dbReference type="ARBA" id="ARBA00022989"/>
    </source>
</evidence>
<reference evidence="17 18" key="1">
    <citation type="submission" date="2018-06" db="EMBL/GenBank/DDBJ databases">
        <authorList>
            <consortium name="Pathogen Informatics"/>
            <person name="Doyle S."/>
        </authorList>
    </citation>
    <scope>NUCLEOTIDE SEQUENCE [LARGE SCALE GENOMIC DNA]</scope>
    <source>
        <strain evidence="17 18">NCTC10343</strain>
    </source>
</reference>
<evidence type="ECO:0000256" key="4">
    <source>
        <dbReference type="ARBA" id="ARBA00022475"/>
    </source>
</evidence>
<feature type="domain" description="Histidine kinase" evidence="15">
    <location>
        <begin position="253"/>
        <end position="468"/>
    </location>
</feature>
<keyword evidence="8" id="KW-0547">Nucleotide-binding</keyword>
<evidence type="ECO:0000256" key="1">
    <source>
        <dbReference type="ARBA" id="ARBA00000085"/>
    </source>
</evidence>
<dbReference type="PRINTS" id="PR01780">
    <property type="entry name" value="LANTIREGPROT"/>
</dbReference>
<dbReference type="InterPro" id="IPR003660">
    <property type="entry name" value="HAMP_dom"/>
</dbReference>
<dbReference type="InterPro" id="IPR005467">
    <property type="entry name" value="His_kinase_dom"/>
</dbReference>
<evidence type="ECO:0000259" key="16">
    <source>
        <dbReference type="PROSITE" id="PS50885"/>
    </source>
</evidence>
<dbReference type="SMART" id="SM00304">
    <property type="entry name" value="HAMP"/>
    <property type="match status" value="1"/>
</dbReference>
<accession>A0A378XYA4</accession>
<evidence type="ECO:0000256" key="3">
    <source>
        <dbReference type="ARBA" id="ARBA00012438"/>
    </source>
</evidence>
<evidence type="ECO:0000256" key="5">
    <source>
        <dbReference type="ARBA" id="ARBA00022553"/>
    </source>
</evidence>
<dbReference type="InterPro" id="IPR003594">
    <property type="entry name" value="HATPase_dom"/>
</dbReference>
<evidence type="ECO:0000256" key="14">
    <source>
        <dbReference type="SAM" id="Phobius"/>
    </source>
</evidence>
<dbReference type="Gene3D" id="1.10.287.130">
    <property type="match status" value="1"/>
</dbReference>
<keyword evidence="7 14" id="KW-0812">Transmembrane</keyword>
<dbReference type="PROSITE" id="PS50109">
    <property type="entry name" value="HIS_KIN"/>
    <property type="match status" value="1"/>
</dbReference>
<feature type="domain" description="HAMP" evidence="16">
    <location>
        <begin position="186"/>
        <end position="238"/>
    </location>
</feature>
<gene>
    <name evidence="17" type="primary">eTR1</name>
    <name evidence="17" type="ORF">NCTC10343_02690</name>
</gene>
<evidence type="ECO:0000256" key="9">
    <source>
        <dbReference type="ARBA" id="ARBA00022777"/>
    </source>
</evidence>
<organism evidence="17 18">
    <name type="scientific">Paenibacillus polymyxa</name>
    <name type="common">Bacillus polymyxa</name>
    <dbReference type="NCBI Taxonomy" id="1406"/>
    <lineage>
        <taxon>Bacteria</taxon>
        <taxon>Bacillati</taxon>
        <taxon>Bacillota</taxon>
        <taxon>Bacilli</taxon>
        <taxon>Bacillales</taxon>
        <taxon>Paenibacillaceae</taxon>
        <taxon>Paenibacillus</taxon>
    </lineage>
</organism>
<keyword evidence="11 14" id="KW-1133">Transmembrane helix</keyword>
<dbReference type="PANTHER" id="PTHR45528:SF8">
    <property type="entry name" value="HISTIDINE KINASE"/>
    <property type="match status" value="1"/>
</dbReference>
<dbReference type="PANTHER" id="PTHR45528">
    <property type="entry name" value="SENSOR HISTIDINE KINASE CPXA"/>
    <property type="match status" value="1"/>
</dbReference>
<evidence type="ECO:0000256" key="12">
    <source>
        <dbReference type="ARBA" id="ARBA00023012"/>
    </source>
</evidence>
<dbReference type="Gene3D" id="3.30.565.10">
    <property type="entry name" value="Histidine kinase-like ATPase, C-terminal domain"/>
    <property type="match status" value="1"/>
</dbReference>
<evidence type="ECO:0000259" key="15">
    <source>
        <dbReference type="PROSITE" id="PS50109"/>
    </source>
</evidence>
<dbReference type="InterPro" id="IPR036890">
    <property type="entry name" value="HATPase_C_sf"/>
</dbReference>
<keyword evidence="10" id="KW-0067">ATP-binding</keyword>
<dbReference type="Pfam" id="PF00512">
    <property type="entry name" value="HisKA"/>
    <property type="match status" value="1"/>
</dbReference>
<evidence type="ECO:0000256" key="8">
    <source>
        <dbReference type="ARBA" id="ARBA00022741"/>
    </source>
</evidence>
<dbReference type="AlphaFoldDB" id="A0A378XYA4"/>